<keyword evidence="3" id="KW-1185">Reference proteome</keyword>
<dbReference type="OrthoDB" id="7632490at2"/>
<feature type="signal peptide" evidence="1">
    <location>
        <begin position="1"/>
        <end position="26"/>
    </location>
</feature>
<dbReference type="AlphaFoldDB" id="A0A1G9VQN8"/>
<sequence length="157" mass="16549">MNSNWQRALVAVLLAACVGTGLTALAPQLHETGSIPAPQAAPETELIYSIVNLTEDMTARSACPLDLDAARARVEAGLRAHSLKPVFSPIAEGPGVLTQEVAARRLPAGSNTVCGWSANAYFNGRRGPLRRDQDGHSYSSLEAASRDVAPLLPAQVH</sequence>
<protein>
    <submittedName>
        <fullName evidence="2">Uncharacterized protein</fullName>
    </submittedName>
</protein>
<gene>
    <name evidence="2" type="ORF">SAMN04488568_12045</name>
</gene>
<reference evidence="2 3" key="1">
    <citation type="submission" date="2016-10" db="EMBL/GenBank/DDBJ databases">
        <authorList>
            <person name="de Groot N.N."/>
        </authorList>
    </citation>
    <scope>NUCLEOTIDE SEQUENCE [LARGE SCALE GENOMIC DNA]</scope>
    <source>
        <strain evidence="2 3">DSM 16077</strain>
    </source>
</reference>
<dbReference type="EMBL" id="FNHG01000020">
    <property type="protein sequence ID" value="SDM74450.1"/>
    <property type="molecule type" value="Genomic_DNA"/>
</dbReference>
<evidence type="ECO:0000313" key="3">
    <source>
        <dbReference type="Proteomes" id="UP000199759"/>
    </source>
</evidence>
<proteinExistence type="predicted"/>
<keyword evidence="1" id="KW-0732">Signal</keyword>
<dbReference type="RefSeq" id="WP_091771549.1">
    <property type="nucleotide sequence ID" value="NZ_FNHG01000020.1"/>
</dbReference>
<evidence type="ECO:0000313" key="2">
    <source>
        <dbReference type="EMBL" id="SDM74450.1"/>
    </source>
</evidence>
<accession>A0A1G9VQN8</accession>
<name>A0A1G9VQN8_9PROT</name>
<dbReference type="Proteomes" id="UP000199759">
    <property type="component" value="Unassembled WGS sequence"/>
</dbReference>
<organism evidence="2 3">
    <name type="scientific">Maricaulis salignorans</name>
    <dbReference type="NCBI Taxonomy" id="144026"/>
    <lineage>
        <taxon>Bacteria</taxon>
        <taxon>Pseudomonadati</taxon>
        <taxon>Pseudomonadota</taxon>
        <taxon>Alphaproteobacteria</taxon>
        <taxon>Maricaulales</taxon>
        <taxon>Maricaulaceae</taxon>
        <taxon>Maricaulis</taxon>
    </lineage>
</organism>
<evidence type="ECO:0000256" key="1">
    <source>
        <dbReference type="SAM" id="SignalP"/>
    </source>
</evidence>
<feature type="chain" id="PRO_5011523981" evidence="1">
    <location>
        <begin position="27"/>
        <end position="157"/>
    </location>
</feature>